<dbReference type="SUPFAM" id="SSF52507">
    <property type="entry name" value="Homo-oligomeric flavin-containing Cys decarboxylases, HFCD"/>
    <property type="match status" value="1"/>
</dbReference>
<evidence type="ECO:0000256" key="2">
    <source>
        <dbReference type="ARBA" id="ARBA00023239"/>
    </source>
</evidence>
<keyword evidence="2 3" id="KW-0456">Lyase</keyword>
<dbReference type="Pfam" id="PF04127">
    <property type="entry name" value="DFP"/>
    <property type="match status" value="1"/>
</dbReference>
<comment type="cofactor">
    <cofactor evidence="3">
        <name>Mg(2+)</name>
        <dbReference type="ChEBI" id="CHEBI:18420"/>
    </cofactor>
</comment>
<dbReference type="InterPro" id="IPR035929">
    <property type="entry name" value="CoaB-like_sf"/>
</dbReference>
<evidence type="ECO:0000313" key="8">
    <source>
        <dbReference type="Proteomes" id="UP001481872"/>
    </source>
</evidence>
<reference evidence="7 8" key="1">
    <citation type="submission" date="2024-04" db="EMBL/GenBank/DDBJ databases">
        <title>Human intestinal bacterial collection.</title>
        <authorList>
            <person name="Pauvert C."/>
            <person name="Hitch T.C.A."/>
            <person name="Clavel T."/>
        </authorList>
    </citation>
    <scope>NUCLEOTIDE SEQUENCE [LARGE SCALE GENOMIC DNA]</scope>
    <source>
        <strain evidence="7 8">CLA-SR-H026</strain>
    </source>
</reference>
<dbReference type="PANTHER" id="PTHR14359">
    <property type="entry name" value="HOMO-OLIGOMERIC FLAVIN CONTAINING CYS DECARBOXYLASE FAMILY"/>
    <property type="match status" value="1"/>
</dbReference>
<keyword evidence="3 4" id="KW-0285">Flavoprotein</keyword>
<dbReference type="Gene3D" id="3.40.50.1950">
    <property type="entry name" value="Flavin prenyltransferase-like"/>
    <property type="match status" value="1"/>
</dbReference>
<feature type="binding site" evidence="3">
    <location>
        <position position="340"/>
    </location>
    <ligand>
        <name>CTP</name>
        <dbReference type="ChEBI" id="CHEBI:37563"/>
    </ligand>
</feature>
<dbReference type="InterPro" id="IPR005252">
    <property type="entry name" value="CoaBC"/>
</dbReference>
<dbReference type="InterPro" id="IPR003382">
    <property type="entry name" value="Flavoprotein"/>
</dbReference>
<comment type="pathway">
    <text evidence="3 4">Cofactor biosynthesis; coenzyme A biosynthesis; CoA from (R)-pantothenate: step 2/5.</text>
</comment>
<feature type="binding site" evidence="3">
    <location>
        <position position="322"/>
    </location>
    <ligand>
        <name>CTP</name>
        <dbReference type="ChEBI" id="CHEBI:37563"/>
    </ligand>
</feature>
<sequence length="398" mass="43173">MKNKHVLLGVTGGIAAYKAPAIVSRLKKLGMEVKVVMTEAATKFVTPLTFQTMSNEVVHVDMFDQLNNMDVEHIALAKWADVMVIAPATANTMAKLAYGIADNMLTTVALATTAPILIAPAMNTQMLRADATQEALKVLKNRKQYEILPTAEGLLACQDVGEGKMLEPEDIVDYILMALTEKTMAGVDLTVTAGPTKERMDPVRFLSNHSTGKMGYAIAQEAAARGAKVHLISGPSHLNVPKGVDFIPVESTEDMFKAVEAKFDDTDVLIKSAAPSDYKPKTYAAEKIKKREGGLMAVEFSPNPDIAKHFGAMKGDRVIVGFAAESHNMADYAKKKLKEKNFNFIVANNITEAKAGFGSDTNHVHIFSADGTDEELPMMDKSDLAAAILDRVERDLKS</sequence>
<evidence type="ECO:0000256" key="4">
    <source>
        <dbReference type="RuleBase" id="RU364078"/>
    </source>
</evidence>
<gene>
    <name evidence="3 7" type="primary">coaBC</name>
    <name evidence="7" type="ORF">AAA081_07625</name>
</gene>
<feature type="domain" description="Flavoprotein" evidence="5">
    <location>
        <begin position="4"/>
        <end position="178"/>
    </location>
</feature>
<keyword evidence="3" id="KW-0511">Multifunctional enzyme</keyword>
<feature type="region of interest" description="Phosphopantothenoylcysteine decarboxylase" evidence="3">
    <location>
        <begin position="1"/>
        <end position="188"/>
    </location>
</feature>
<dbReference type="NCBIfam" id="TIGR00521">
    <property type="entry name" value="coaBC_dfp"/>
    <property type="match status" value="1"/>
</dbReference>
<comment type="cofactor">
    <cofactor evidence="3">
        <name>FMN</name>
        <dbReference type="ChEBI" id="CHEBI:58210"/>
    </cofactor>
    <text evidence="3">Binds 1 FMN per subunit.</text>
</comment>
<comment type="catalytic activity">
    <reaction evidence="3 4">
        <text>N-[(R)-4-phosphopantothenoyl]-L-cysteine + H(+) = (R)-4'-phosphopantetheine + CO2</text>
        <dbReference type="Rhea" id="RHEA:16793"/>
        <dbReference type="ChEBI" id="CHEBI:15378"/>
        <dbReference type="ChEBI" id="CHEBI:16526"/>
        <dbReference type="ChEBI" id="CHEBI:59458"/>
        <dbReference type="ChEBI" id="CHEBI:61723"/>
        <dbReference type="EC" id="4.1.1.36"/>
    </reaction>
</comment>
<evidence type="ECO:0000256" key="1">
    <source>
        <dbReference type="ARBA" id="ARBA00022793"/>
    </source>
</evidence>
<feature type="region of interest" description="Phosphopantothenate--cysteine ligase" evidence="3">
    <location>
        <begin position="189"/>
        <end position="398"/>
    </location>
</feature>
<dbReference type="InterPro" id="IPR007085">
    <property type="entry name" value="DNA/pantothenate-metab_flavo_C"/>
</dbReference>
<comment type="function">
    <text evidence="3">Catalyzes two sequential steps in the biosynthesis of coenzyme A. In the first step cysteine is conjugated to 4'-phosphopantothenate to form 4-phosphopantothenoylcysteine. In the second step the latter compound is decarboxylated to form 4'-phosphopantotheine.</text>
</comment>
<accession>A0ABV1JAC4</accession>
<dbReference type="InterPro" id="IPR036551">
    <property type="entry name" value="Flavin_trans-like"/>
</dbReference>
<comment type="function">
    <text evidence="4">Catalyzes two steps in the biosynthesis of coenzyme A. In the first step cysteine is conjugated to 4'-phosphopantothenate to form 4-phosphopantothenoylcysteine, in the latter compound is decarboxylated to form 4'-phosphopantotheine.</text>
</comment>
<feature type="binding site" evidence="3">
    <location>
        <position position="277"/>
    </location>
    <ligand>
        <name>CTP</name>
        <dbReference type="ChEBI" id="CHEBI:37563"/>
    </ligand>
</feature>
<dbReference type="EMBL" id="JBBNPS010000026">
    <property type="protein sequence ID" value="MEQ3354157.1"/>
    <property type="molecule type" value="Genomic_DNA"/>
</dbReference>
<dbReference type="Pfam" id="PF02441">
    <property type="entry name" value="Flavoprotein"/>
    <property type="match status" value="1"/>
</dbReference>
<comment type="caution">
    <text evidence="7">The sequence shown here is derived from an EMBL/GenBank/DDBJ whole genome shotgun (WGS) entry which is preliminary data.</text>
</comment>
<keyword evidence="3 4" id="KW-0436">Ligase</keyword>
<feature type="domain" description="DNA/pantothenate metabolism flavoprotein C-terminal" evidence="6">
    <location>
        <begin position="185"/>
        <end position="393"/>
    </location>
</feature>
<comment type="similarity">
    <text evidence="3 4">In the N-terminal section; belongs to the HFCD (homo-oligomeric flavin containing Cys decarboxylase) superfamily.</text>
</comment>
<dbReference type="HAMAP" id="MF_02225">
    <property type="entry name" value="CoaBC"/>
    <property type="match status" value="1"/>
</dbReference>
<evidence type="ECO:0000259" key="5">
    <source>
        <dbReference type="Pfam" id="PF02441"/>
    </source>
</evidence>
<keyword evidence="8" id="KW-1185">Reference proteome</keyword>
<dbReference type="GO" id="GO:0004632">
    <property type="term" value="F:phosphopantothenate--cysteine ligase activity"/>
    <property type="evidence" value="ECO:0007669"/>
    <property type="project" value="UniProtKB-EC"/>
</dbReference>
<dbReference type="GO" id="GO:0004633">
    <property type="term" value="F:phosphopantothenoylcysteine decarboxylase activity"/>
    <property type="evidence" value="ECO:0007669"/>
    <property type="project" value="UniProtKB-EC"/>
</dbReference>
<dbReference type="EC" id="6.3.2.5" evidence="3"/>
<protein>
    <recommendedName>
        <fullName evidence="3">Coenzyme A biosynthesis bifunctional protein CoaBC</fullName>
    </recommendedName>
    <alternativeName>
        <fullName evidence="3">DNA/pantothenate metabolism flavoprotein</fullName>
    </alternativeName>
    <alternativeName>
        <fullName evidence="3">Phosphopantothenoylcysteine synthetase/decarboxylase</fullName>
        <shortName evidence="3">PPCS-PPCDC</shortName>
    </alternativeName>
    <domain>
        <recommendedName>
            <fullName evidence="3">Phosphopantothenoylcysteine decarboxylase</fullName>
            <shortName evidence="3">PPC decarboxylase</shortName>
            <shortName evidence="3">PPC-DC</shortName>
            <ecNumber evidence="3">4.1.1.36</ecNumber>
        </recommendedName>
        <alternativeName>
            <fullName evidence="3">CoaC</fullName>
        </alternativeName>
    </domain>
    <domain>
        <recommendedName>
            <fullName evidence="3">Phosphopantothenate--cysteine ligase</fullName>
            <ecNumber evidence="3">6.3.2.5</ecNumber>
        </recommendedName>
        <alternativeName>
            <fullName evidence="3">CoaB</fullName>
        </alternativeName>
        <alternativeName>
            <fullName evidence="3">Phosphopantothenoylcysteine synthetase</fullName>
            <shortName evidence="3">PPC synthetase</shortName>
            <shortName evidence="3">PPC-S</shortName>
        </alternativeName>
    </domain>
</protein>
<dbReference type="SUPFAM" id="SSF102645">
    <property type="entry name" value="CoaB-like"/>
    <property type="match status" value="1"/>
</dbReference>
<evidence type="ECO:0000259" key="6">
    <source>
        <dbReference type="Pfam" id="PF04127"/>
    </source>
</evidence>
<comment type="catalytic activity">
    <reaction evidence="3 4">
        <text>(R)-4'-phosphopantothenate + L-cysteine + CTP = N-[(R)-4-phosphopantothenoyl]-L-cysteine + CMP + diphosphate + H(+)</text>
        <dbReference type="Rhea" id="RHEA:19397"/>
        <dbReference type="ChEBI" id="CHEBI:10986"/>
        <dbReference type="ChEBI" id="CHEBI:15378"/>
        <dbReference type="ChEBI" id="CHEBI:33019"/>
        <dbReference type="ChEBI" id="CHEBI:35235"/>
        <dbReference type="ChEBI" id="CHEBI:37563"/>
        <dbReference type="ChEBI" id="CHEBI:59458"/>
        <dbReference type="ChEBI" id="CHEBI:60377"/>
        <dbReference type="EC" id="6.3.2.5"/>
    </reaction>
</comment>
<feature type="binding site" evidence="3">
    <location>
        <position position="287"/>
    </location>
    <ligand>
        <name>CTP</name>
        <dbReference type="ChEBI" id="CHEBI:37563"/>
    </ligand>
</feature>
<feature type="active site" description="Proton donor" evidence="3">
    <location>
        <position position="157"/>
    </location>
</feature>
<keyword evidence="1 3" id="KW-0210">Decarboxylase</keyword>
<comment type="caution">
    <text evidence="3">Lacks conserved residue(s) required for the propagation of feature annotation.</text>
</comment>
<dbReference type="Proteomes" id="UP001481872">
    <property type="component" value="Unassembled WGS sequence"/>
</dbReference>
<feature type="binding site" evidence="3">
    <location>
        <position position="336"/>
    </location>
    <ligand>
        <name>CTP</name>
        <dbReference type="ChEBI" id="CHEBI:37563"/>
    </ligand>
</feature>
<dbReference type="Gene3D" id="3.40.50.10300">
    <property type="entry name" value="CoaB-like"/>
    <property type="match status" value="1"/>
</dbReference>
<organism evidence="7 8">
    <name type="scientific">Aedoeadaptatus acetigenes</name>
    <dbReference type="NCBI Taxonomy" id="2981723"/>
    <lineage>
        <taxon>Bacteria</taxon>
        <taxon>Bacillati</taxon>
        <taxon>Bacillota</taxon>
        <taxon>Tissierellia</taxon>
        <taxon>Tissierellales</taxon>
        <taxon>Peptoniphilaceae</taxon>
        <taxon>Aedoeadaptatus</taxon>
    </lineage>
</organism>
<dbReference type="EC" id="4.1.1.36" evidence="3"/>
<name>A0ABV1JAC4_9FIRM</name>
<evidence type="ECO:0000313" key="7">
    <source>
        <dbReference type="EMBL" id="MEQ3354157.1"/>
    </source>
</evidence>
<dbReference type="RefSeq" id="WP_349054467.1">
    <property type="nucleotide sequence ID" value="NZ_JBBNPS010000026.1"/>
</dbReference>
<keyword evidence="3" id="KW-0460">Magnesium</keyword>
<evidence type="ECO:0000256" key="3">
    <source>
        <dbReference type="HAMAP-Rule" id="MF_02225"/>
    </source>
</evidence>
<keyword evidence="3 4" id="KW-0288">FMN</keyword>
<comment type="pathway">
    <text evidence="3 4">Cofactor biosynthesis; coenzyme A biosynthesis; CoA from (R)-pantothenate: step 3/5.</text>
</comment>
<comment type="similarity">
    <text evidence="3 4">In the C-terminal section; belongs to the PPC synthetase family.</text>
</comment>
<keyword evidence="3" id="KW-0479">Metal-binding</keyword>
<proteinExistence type="inferred from homology"/>
<dbReference type="PANTHER" id="PTHR14359:SF6">
    <property type="entry name" value="PHOSPHOPANTOTHENOYLCYSTEINE DECARBOXYLASE"/>
    <property type="match status" value="1"/>
</dbReference>